<gene>
    <name evidence="1" type="ORF">METZ01_LOCUS269680</name>
</gene>
<dbReference type="InterPro" id="IPR003447">
    <property type="entry name" value="FEMABX"/>
</dbReference>
<sequence length="56" mass="6689">EAEFTSRKDGLWPVYRFKRGFGGELERSVGPWERVYYPWAQRLYKRVLAARSGDYS</sequence>
<proteinExistence type="predicted"/>
<dbReference type="GO" id="GO:0044038">
    <property type="term" value="P:cell wall macromolecule biosynthetic process"/>
    <property type="evidence" value="ECO:0007669"/>
    <property type="project" value="InterPro"/>
</dbReference>
<feature type="non-terminal residue" evidence="1">
    <location>
        <position position="1"/>
    </location>
</feature>
<dbReference type="GO" id="GO:0016755">
    <property type="term" value="F:aminoacyltransferase activity"/>
    <property type="evidence" value="ECO:0007669"/>
    <property type="project" value="InterPro"/>
</dbReference>
<organism evidence="1">
    <name type="scientific">marine metagenome</name>
    <dbReference type="NCBI Taxonomy" id="408172"/>
    <lineage>
        <taxon>unclassified sequences</taxon>
        <taxon>metagenomes</taxon>
        <taxon>ecological metagenomes</taxon>
    </lineage>
</organism>
<reference evidence="1" key="1">
    <citation type="submission" date="2018-05" db="EMBL/GenBank/DDBJ databases">
        <authorList>
            <person name="Lanie J.A."/>
            <person name="Ng W.-L."/>
            <person name="Kazmierczak K.M."/>
            <person name="Andrzejewski T.M."/>
            <person name="Davidsen T.M."/>
            <person name="Wayne K.J."/>
            <person name="Tettelin H."/>
            <person name="Glass J.I."/>
            <person name="Rusch D."/>
            <person name="Podicherti R."/>
            <person name="Tsui H.-C.T."/>
            <person name="Winkler M.E."/>
        </authorList>
    </citation>
    <scope>NUCLEOTIDE SEQUENCE</scope>
</reference>
<dbReference type="EMBL" id="UINC01077063">
    <property type="protein sequence ID" value="SVC16826.1"/>
    <property type="molecule type" value="Genomic_DNA"/>
</dbReference>
<accession>A0A382JYM7</accession>
<protein>
    <submittedName>
        <fullName evidence="1">Uncharacterized protein</fullName>
    </submittedName>
</protein>
<dbReference type="PROSITE" id="PS51191">
    <property type="entry name" value="FEMABX"/>
    <property type="match status" value="1"/>
</dbReference>
<name>A0A382JYM7_9ZZZZ</name>
<evidence type="ECO:0000313" key="1">
    <source>
        <dbReference type="EMBL" id="SVC16826.1"/>
    </source>
</evidence>
<dbReference type="AlphaFoldDB" id="A0A382JYM7"/>